<dbReference type="EMBL" id="JAIWOZ010000005">
    <property type="protein sequence ID" value="KAH6604709.1"/>
    <property type="molecule type" value="Genomic_DNA"/>
</dbReference>
<name>A0A9P8QGY8_9HYPO</name>
<sequence>MMESTCEQIIKYDCGHLRRRIIPCAKQPPPKRRHSVTCFLGIPPSYQDRYNENAALFERRATLCQMCEAHGKDGEIYLNSTRRVSAPPIRANQYPEWSHGNEEHTAAKVSAACSIRRSNSNPRRLPSQRLRRVRETGDGSLRNEYTRLELLRNEALEVHRSQRFRPGDIATQGPELDCFASGYVPLSERTPMSATSFTALRTQPFRFDVDKAPEEPISPGAIFR</sequence>
<proteinExistence type="predicted"/>
<gene>
    <name evidence="1" type="ORF">Trco_006416</name>
</gene>
<protein>
    <submittedName>
        <fullName evidence="1">Uncharacterized protein</fullName>
    </submittedName>
</protein>
<organism evidence="1 2">
    <name type="scientific">Trichoderma cornu-damae</name>
    <dbReference type="NCBI Taxonomy" id="654480"/>
    <lineage>
        <taxon>Eukaryota</taxon>
        <taxon>Fungi</taxon>
        <taxon>Dikarya</taxon>
        <taxon>Ascomycota</taxon>
        <taxon>Pezizomycotina</taxon>
        <taxon>Sordariomycetes</taxon>
        <taxon>Hypocreomycetidae</taxon>
        <taxon>Hypocreales</taxon>
        <taxon>Hypocreaceae</taxon>
        <taxon>Trichoderma</taxon>
    </lineage>
</organism>
<dbReference type="OrthoDB" id="4894022at2759"/>
<dbReference type="Proteomes" id="UP000827724">
    <property type="component" value="Unassembled WGS sequence"/>
</dbReference>
<dbReference type="AlphaFoldDB" id="A0A9P8QGY8"/>
<keyword evidence="2" id="KW-1185">Reference proteome</keyword>
<comment type="caution">
    <text evidence="1">The sequence shown here is derived from an EMBL/GenBank/DDBJ whole genome shotgun (WGS) entry which is preliminary data.</text>
</comment>
<evidence type="ECO:0000313" key="2">
    <source>
        <dbReference type="Proteomes" id="UP000827724"/>
    </source>
</evidence>
<evidence type="ECO:0000313" key="1">
    <source>
        <dbReference type="EMBL" id="KAH6604709.1"/>
    </source>
</evidence>
<reference evidence="1" key="1">
    <citation type="submission" date="2021-08" db="EMBL/GenBank/DDBJ databases">
        <title>Chromosome-Level Trichoderma cornu-damae using Hi-C Data.</title>
        <authorList>
            <person name="Kim C.S."/>
        </authorList>
    </citation>
    <scope>NUCLEOTIDE SEQUENCE</scope>
    <source>
        <strain evidence="1">KA19-0412C</strain>
    </source>
</reference>
<accession>A0A9P8QGY8</accession>